<keyword evidence="2" id="KW-0378">Hydrolase</keyword>
<dbReference type="PANTHER" id="PTHR30153">
    <property type="entry name" value="REPLICATIVE DNA HELICASE DNAB"/>
    <property type="match status" value="1"/>
</dbReference>
<name>A0A939J7N6_9HYPH</name>
<dbReference type="Pfam" id="PF03796">
    <property type="entry name" value="DnaB_C"/>
    <property type="match status" value="1"/>
</dbReference>
<comment type="caution">
    <text evidence="2">The sequence shown here is derived from an EMBL/GenBank/DDBJ whole genome shotgun (WGS) entry which is preliminary data.</text>
</comment>
<evidence type="ECO:0000313" key="2">
    <source>
        <dbReference type="EMBL" id="MBN9674024.1"/>
    </source>
</evidence>
<dbReference type="SUPFAM" id="SSF52540">
    <property type="entry name" value="P-loop containing nucleoside triphosphate hydrolases"/>
    <property type="match status" value="1"/>
</dbReference>
<dbReference type="Gene3D" id="3.40.50.300">
    <property type="entry name" value="P-loop containing nucleotide triphosphate hydrolases"/>
    <property type="match status" value="2"/>
</dbReference>
<dbReference type="GO" id="GO:0005524">
    <property type="term" value="F:ATP binding"/>
    <property type="evidence" value="ECO:0007669"/>
    <property type="project" value="InterPro"/>
</dbReference>
<organism evidence="2 3">
    <name type="scientific">Roseibium aggregatum</name>
    <dbReference type="NCBI Taxonomy" id="187304"/>
    <lineage>
        <taxon>Bacteria</taxon>
        <taxon>Pseudomonadati</taxon>
        <taxon>Pseudomonadota</taxon>
        <taxon>Alphaproteobacteria</taxon>
        <taxon>Hyphomicrobiales</taxon>
        <taxon>Stappiaceae</taxon>
        <taxon>Roseibium</taxon>
    </lineage>
</organism>
<dbReference type="RefSeq" id="WP_207144321.1">
    <property type="nucleotide sequence ID" value="NZ_JAEKJZ010000009.1"/>
</dbReference>
<evidence type="ECO:0000259" key="1">
    <source>
        <dbReference type="Pfam" id="PF03796"/>
    </source>
</evidence>
<dbReference type="PANTHER" id="PTHR30153:SF2">
    <property type="entry name" value="REPLICATIVE DNA HELICASE"/>
    <property type="match status" value="1"/>
</dbReference>
<dbReference type="GO" id="GO:0005829">
    <property type="term" value="C:cytosol"/>
    <property type="evidence" value="ECO:0007669"/>
    <property type="project" value="TreeGrafter"/>
</dbReference>
<proteinExistence type="predicted"/>
<dbReference type="NCBIfam" id="NF004629">
    <property type="entry name" value="PRK05973.1"/>
    <property type="match status" value="1"/>
</dbReference>
<feature type="domain" description="SF4 helicase" evidence="1">
    <location>
        <begin position="139"/>
        <end position="217"/>
    </location>
</feature>
<dbReference type="GO" id="GO:0006260">
    <property type="term" value="P:DNA replication"/>
    <property type="evidence" value="ECO:0007669"/>
    <property type="project" value="InterPro"/>
</dbReference>
<dbReference type="Proteomes" id="UP000664096">
    <property type="component" value="Unassembled WGS sequence"/>
</dbReference>
<reference evidence="2" key="1">
    <citation type="submission" date="2020-12" db="EMBL/GenBank/DDBJ databases">
        <title>Oil enriched cultivation method for isolating marine PHA-producing bacteria.</title>
        <authorList>
            <person name="Zheng W."/>
            <person name="Yu S."/>
            <person name="Huang Y."/>
        </authorList>
    </citation>
    <scope>NUCLEOTIDE SEQUENCE</scope>
    <source>
        <strain evidence="2">SY-2-12</strain>
    </source>
</reference>
<sequence>MKLSTPIFRLKRRARLLARAENIPLNQALDRVAREEGFGRWSLLSARVSQDEPPGSLLPRLQNGDLMLLGARPGHGKTTLGLQLLLEAARQERRGFFFTLFHTEREVAGFLRALAPGRKDPLRGLEIRTSEEIGSDYVIRQMADAEPGTLAVIDYLQILDEGGDKPELAVQMRALRDFAARRGTVFVFLSQISRSYDPALKRLPDMADVIQSGRIEDGVFSKTCFLHEGEMLLRESA</sequence>
<dbReference type="EMBL" id="JAEKJZ010000009">
    <property type="protein sequence ID" value="MBN9674024.1"/>
    <property type="molecule type" value="Genomic_DNA"/>
</dbReference>
<dbReference type="AlphaFoldDB" id="A0A939J7N6"/>
<keyword evidence="2" id="KW-0347">Helicase</keyword>
<gene>
    <name evidence="2" type="ORF">JF539_26945</name>
</gene>
<dbReference type="GO" id="GO:0003678">
    <property type="term" value="F:DNA helicase activity"/>
    <property type="evidence" value="ECO:0007669"/>
    <property type="project" value="InterPro"/>
</dbReference>
<accession>A0A939J7N6</accession>
<keyword evidence="2" id="KW-0067">ATP-binding</keyword>
<dbReference type="InterPro" id="IPR027417">
    <property type="entry name" value="P-loop_NTPase"/>
</dbReference>
<dbReference type="InterPro" id="IPR007694">
    <property type="entry name" value="DNA_helicase_DnaB-like_C"/>
</dbReference>
<protein>
    <submittedName>
        <fullName evidence="2">DNA helicase</fullName>
    </submittedName>
</protein>
<evidence type="ECO:0000313" key="3">
    <source>
        <dbReference type="Proteomes" id="UP000664096"/>
    </source>
</evidence>
<keyword evidence="2" id="KW-0547">Nucleotide-binding</keyword>